<evidence type="ECO:0000256" key="2">
    <source>
        <dbReference type="ARBA" id="ARBA00007907"/>
    </source>
</evidence>
<sequence>MSTKIIRVIWAGRLSYSSGLKLQKIFANQHHQKLKEDSCNTLILVEHDPVFTVGIRDKEYTVQDEERLKNLGAEFFRTNRGGLITFHGPGQLVAYPILNLKQFKSSIKWYVCQIEEMIIRLCAELGIKGEKSPNTGVWVNDKKICAIGVHGSRYVTTHGLALNCNTDLNWFNHIVPCGIKGKGVTSISQELNINVTIQDVLPLLKNAFQDQFRCSLIEYSAEEYCQLFNSINKSNICI</sequence>
<comment type="similarity">
    <text evidence="2 5">Belongs to the LipB family.</text>
</comment>
<dbReference type="Proteomes" id="UP001642520">
    <property type="component" value="Unassembled WGS sequence"/>
</dbReference>
<comment type="subcellular location">
    <subcellularLocation>
        <location evidence="5">Mitochondrion</location>
    </subcellularLocation>
</comment>
<dbReference type="EC" id="2.3.1.181" evidence="5"/>
<protein>
    <recommendedName>
        <fullName evidence="5">Octanoyl-[acyl-carrier-protein]:protein N-octanoyltransferase LIPT2, mitochondrial</fullName>
        <ecNumber evidence="5">2.3.1.181</ecNumber>
    </recommendedName>
</protein>
<dbReference type="InterPro" id="IPR045864">
    <property type="entry name" value="aa-tRNA-synth_II/BPL/LPL"/>
</dbReference>
<dbReference type="EMBL" id="CAXAJV020001300">
    <property type="protein sequence ID" value="CAL7950838.1"/>
    <property type="molecule type" value="Genomic_DNA"/>
</dbReference>
<dbReference type="InterPro" id="IPR000544">
    <property type="entry name" value="Octanoyltransferase"/>
</dbReference>
<evidence type="ECO:0000256" key="1">
    <source>
        <dbReference type="ARBA" id="ARBA00004821"/>
    </source>
</evidence>
<dbReference type="Pfam" id="PF21948">
    <property type="entry name" value="LplA-B_cat"/>
    <property type="match status" value="1"/>
</dbReference>
<organism evidence="7 8">
    <name type="scientific">Xylocopa violacea</name>
    <name type="common">Violet carpenter bee</name>
    <name type="synonym">Apis violacea</name>
    <dbReference type="NCBI Taxonomy" id="135666"/>
    <lineage>
        <taxon>Eukaryota</taxon>
        <taxon>Metazoa</taxon>
        <taxon>Ecdysozoa</taxon>
        <taxon>Arthropoda</taxon>
        <taxon>Hexapoda</taxon>
        <taxon>Insecta</taxon>
        <taxon>Pterygota</taxon>
        <taxon>Neoptera</taxon>
        <taxon>Endopterygota</taxon>
        <taxon>Hymenoptera</taxon>
        <taxon>Apocrita</taxon>
        <taxon>Aculeata</taxon>
        <taxon>Apoidea</taxon>
        <taxon>Anthophila</taxon>
        <taxon>Apidae</taxon>
        <taxon>Xylocopa</taxon>
        <taxon>Xylocopa</taxon>
    </lineage>
</organism>
<name>A0ABP1PGB1_XYLVO</name>
<dbReference type="Gene3D" id="3.30.930.10">
    <property type="entry name" value="Bira Bifunctional Protein, Domain 2"/>
    <property type="match status" value="1"/>
</dbReference>
<comment type="catalytic activity">
    <reaction evidence="5">
        <text>octanoyl-[ACP] + L-lysyl-[protein] = N(6)-octanoyl-L-lysyl-[protein] + holo-[ACP] + H(+)</text>
        <dbReference type="Rhea" id="RHEA:17665"/>
        <dbReference type="Rhea" id="RHEA-COMP:9636"/>
        <dbReference type="Rhea" id="RHEA-COMP:9685"/>
        <dbReference type="Rhea" id="RHEA-COMP:9752"/>
        <dbReference type="Rhea" id="RHEA-COMP:9928"/>
        <dbReference type="ChEBI" id="CHEBI:15378"/>
        <dbReference type="ChEBI" id="CHEBI:29969"/>
        <dbReference type="ChEBI" id="CHEBI:64479"/>
        <dbReference type="ChEBI" id="CHEBI:78463"/>
        <dbReference type="ChEBI" id="CHEBI:78809"/>
        <dbReference type="EC" id="2.3.1.181"/>
    </reaction>
</comment>
<keyword evidence="5" id="KW-0496">Mitochondrion</keyword>
<keyword evidence="8" id="KW-1185">Reference proteome</keyword>
<keyword evidence="4 5" id="KW-0012">Acyltransferase</keyword>
<evidence type="ECO:0000313" key="8">
    <source>
        <dbReference type="Proteomes" id="UP001642520"/>
    </source>
</evidence>
<evidence type="ECO:0000313" key="7">
    <source>
        <dbReference type="EMBL" id="CAL7950838.1"/>
    </source>
</evidence>
<dbReference type="PANTHER" id="PTHR10993:SF7">
    <property type="entry name" value="LIPOYLTRANSFERASE 2, MITOCHONDRIAL-RELATED"/>
    <property type="match status" value="1"/>
</dbReference>
<dbReference type="InterPro" id="IPR004143">
    <property type="entry name" value="BPL_LPL_catalytic"/>
</dbReference>
<evidence type="ECO:0000256" key="3">
    <source>
        <dbReference type="ARBA" id="ARBA00022679"/>
    </source>
</evidence>
<dbReference type="PROSITE" id="PS01313">
    <property type="entry name" value="LIPB"/>
    <property type="match status" value="1"/>
</dbReference>
<dbReference type="CDD" id="cd16444">
    <property type="entry name" value="LipB"/>
    <property type="match status" value="1"/>
</dbReference>
<dbReference type="NCBIfam" id="TIGR00214">
    <property type="entry name" value="lipB"/>
    <property type="match status" value="1"/>
</dbReference>
<comment type="function">
    <text evidence="5">Catalyzes the transfer of endogenously produced octanoic acid from octanoyl-acyl-carrier-protein onto the lipoyl domains of lipoate-dependent enzymes. Lipoyl-ACP can also act as a substrate although octanoyl-ACP is likely to be the physiological substrate.</text>
</comment>
<evidence type="ECO:0000256" key="4">
    <source>
        <dbReference type="ARBA" id="ARBA00023315"/>
    </source>
</evidence>
<dbReference type="PIRSF" id="PIRSF016262">
    <property type="entry name" value="LPLase"/>
    <property type="match status" value="1"/>
</dbReference>
<evidence type="ECO:0000256" key="5">
    <source>
        <dbReference type="PIRNR" id="PIRNR016262"/>
    </source>
</evidence>
<reference evidence="7 8" key="1">
    <citation type="submission" date="2024-08" db="EMBL/GenBank/DDBJ databases">
        <authorList>
            <person name="Will J Nash"/>
            <person name="Angela Man"/>
            <person name="Seanna McTaggart"/>
            <person name="Kendall Baker"/>
            <person name="Tom Barker"/>
            <person name="Leah Catchpole"/>
            <person name="Alex Durrant"/>
            <person name="Karim Gharbi"/>
            <person name="Naomi Irish"/>
            <person name="Gemy Kaithakottil"/>
            <person name="Debby Ku"/>
            <person name="Aaliyah Providence"/>
            <person name="Felix Shaw"/>
            <person name="David Swarbreck"/>
            <person name="Chris Watkins"/>
            <person name="Ann M. McCartney"/>
            <person name="Giulio Formenti"/>
            <person name="Alice Mouton"/>
            <person name="Noel Vella"/>
            <person name="Bjorn M von Reumont"/>
            <person name="Adriana Vella"/>
            <person name="Wilfried Haerty"/>
        </authorList>
    </citation>
    <scope>NUCLEOTIDE SEQUENCE [LARGE SCALE GENOMIC DNA]</scope>
</reference>
<dbReference type="PANTHER" id="PTHR10993">
    <property type="entry name" value="OCTANOYLTRANSFERASE"/>
    <property type="match status" value="1"/>
</dbReference>
<proteinExistence type="inferred from homology"/>
<dbReference type="PROSITE" id="PS51733">
    <property type="entry name" value="BPL_LPL_CATALYTIC"/>
    <property type="match status" value="1"/>
</dbReference>
<dbReference type="NCBIfam" id="NF010925">
    <property type="entry name" value="PRK14345.1"/>
    <property type="match status" value="1"/>
</dbReference>
<accession>A0ABP1PGB1</accession>
<dbReference type="InterPro" id="IPR020605">
    <property type="entry name" value="Octanoyltransferase_CS"/>
</dbReference>
<evidence type="ECO:0000259" key="6">
    <source>
        <dbReference type="PROSITE" id="PS51733"/>
    </source>
</evidence>
<gene>
    <name evidence="7" type="ORF">XYLVIOL_LOCUS10216</name>
</gene>
<feature type="domain" description="BPL/LPL catalytic" evidence="6">
    <location>
        <begin position="36"/>
        <end position="216"/>
    </location>
</feature>
<dbReference type="HAMAP" id="MF_00013">
    <property type="entry name" value="LipB"/>
    <property type="match status" value="1"/>
</dbReference>
<comment type="caution">
    <text evidence="7">The sequence shown here is derived from an EMBL/GenBank/DDBJ whole genome shotgun (WGS) entry which is preliminary data.</text>
</comment>
<comment type="pathway">
    <text evidence="1 5">Protein modification; protein lipoylation via endogenous pathway; protein N(6)-(lipoyl)lysine from octanoyl-[acyl-carrier-protein]: step 1/2.</text>
</comment>
<dbReference type="SUPFAM" id="SSF55681">
    <property type="entry name" value="Class II aaRS and biotin synthetases"/>
    <property type="match status" value="1"/>
</dbReference>
<keyword evidence="3 5" id="KW-0808">Transferase</keyword>